<keyword evidence="2" id="KW-1185">Reference proteome</keyword>
<dbReference type="EMBL" id="MW056503">
    <property type="protein sequence ID" value="QOV07809.1"/>
    <property type="molecule type" value="Genomic_DNA"/>
</dbReference>
<protein>
    <submittedName>
        <fullName evidence="1">Uncharacterized protein</fullName>
    </submittedName>
</protein>
<accession>A0A7S6RAG3</accession>
<dbReference type="Proteomes" id="UP000593712">
    <property type="component" value="Segment"/>
</dbReference>
<organism evidence="1 2">
    <name type="scientific">Acinetobacter virus fBenAci003</name>
    <dbReference type="NCBI Taxonomy" id="2781370"/>
    <lineage>
        <taxon>Viruses</taxon>
        <taxon>Duplodnaviria</taxon>
        <taxon>Heunggongvirae</taxon>
        <taxon>Uroviricota</taxon>
        <taxon>Caudoviricetes</taxon>
        <taxon>Autographivirales</taxon>
        <taxon>Autoscriptoviridae</taxon>
        <taxon>Beijerinckvirinae</taxon>
        <taxon>Friunavirus</taxon>
        <taxon>Friunavirus fBenAci003</taxon>
    </lineage>
</organism>
<reference evidence="1 2" key="1">
    <citation type="submission" date="2020-09" db="EMBL/GenBank/DDBJ databases">
        <title>The isolation of lytic bacteriophages infecting Acinetobacter baumannii from Beninese wastewater.</title>
        <authorList>
            <person name="Kolsi A."/>
            <person name="Haukka K."/>
            <person name="Dougnon V."/>
            <person name="Kantele A."/>
            <person name="Skurnik M."/>
            <person name="Kiljunen S."/>
        </authorList>
    </citation>
    <scope>NUCLEOTIDE SEQUENCE [LARGE SCALE GENOMIC DNA]</scope>
</reference>
<evidence type="ECO:0000313" key="1">
    <source>
        <dbReference type="EMBL" id="QOV07809.1"/>
    </source>
</evidence>
<proteinExistence type="predicted"/>
<evidence type="ECO:0000313" key="2">
    <source>
        <dbReference type="Proteomes" id="UP000593712"/>
    </source>
</evidence>
<sequence>MKRYKCLDQCNHALYYNGWYTNFHLAVHDEVLVHDDFGNLVSV</sequence>
<name>A0A7S6RAG3_9CAUD</name>
<gene>
    <name evidence="1" type="ORF">fBA3_002</name>
</gene>